<evidence type="ECO:0000256" key="7">
    <source>
        <dbReference type="ARBA" id="ARBA00022842"/>
    </source>
</evidence>
<dbReference type="PRINTS" id="PR00502">
    <property type="entry name" value="NUDIXFAMILY"/>
</dbReference>
<dbReference type="InterPro" id="IPR020084">
    <property type="entry name" value="NUDIX_hydrolase_CS"/>
</dbReference>
<dbReference type="InterPro" id="IPR015375">
    <property type="entry name" value="NADH_PPase-like_N"/>
</dbReference>
<keyword evidence="5" id="KW-0479">Metal-binding</keyword>
<evidence type="ECO:0000256" key="3">
    <source>
        <dbReference type="ARBA" id="ARBA00009595"/>
    </source>
</evidence>
<comment type="cofactor">
    <cofactor evidence="2">
        <name>Zn(2+)</name>
        <dbReference type="ChEBI" id="CHEBI:29105"/>
    </cofactor>
</comment>
<dbReference type="EC" id="3.6.1.22" evidence="4"/>
<dbReference type="PANTHER" id="PTHR42904:SF6">
    <property type="entry name" value="NAD-CAPPED RNA HYDROLASE NUDT12"/>
    <property type="match status" value="1"/>
</dbReference>
<evidence type="ECO:0000256" key="8">
    <source>
        <dbReference type="ARBA" id="ARBA00023027"/>
    </source>
</evidence>
<feature type="domain" description="Nudix hydrolase" evidence="10">
    <location>
        <begin position="168"/>
        <end position="293"/>
    </location>
</feature>
<comment type="similarity">
    <text evidence="3">Belongs to the Nudix hydrolase family. NudC subfamily.</text>
</comment>
<dbReference type="GO" id="GO:0035529">
    <property type="term" value="F:NADH pyrophosphatase activity"/>
    <property type="evidence" value="ECO:0007669"/>
    <property type="project" value="TreeGrafter"/>
</dbReference>
<dbReference type="GO" id="GO:0005777">
    <property type="term" value="C:peroxisome"/>
    <property type="evidence" value="ECO:0007669"/>
    <property type="project" value="TreeGrafter"/>
</dbReference>
<dbReference type="EMBL" id="UOFJ01000292">
    <property type="protein sequence ID" value="VAW67800.1"/>
    <property type="molecule type" value="Genomic_DNA"/>
</dbReference>
<dbReference type="CDD" id="cd03429">
    <property type="entry name" value="NUDIX_NADH_pyrophosphatase_Nudt13"/>
    <property type="match status" value="1"/>
</dbReference>
<keyword evidence="7" id="KW-0460">Magnesium</keyword>
<dbReference type="PROSITE" id="PS51462">
    <property type="entry name" value="NUDIX"/>
    <property type="match status" value="1"/>
</dbReference>
<name>A0A3B0XSY3_9ZZZZ</name>
<dbReference type="Gene3D" id="3.90.79.10">
    <property type="entry name" value="Nucleoside Triphosphate Pyrophosphohydrolase"/>
    <property type="match status" value="1"/>
</dbReference>
<evidence type="ECO:0000256" key="5">
    <source>
        <dbReference type="ARBA" id="ARBA00022723"/>
    </source>
</evidence>
<dbReference type="GO" id="GO:0046872">
    <property type="term" value="F:metal ion binding"/>
    <property type="evidence" value="ECO:0007669"/>
    <property type="project" value="UniProtKB-KW"/>
</dbReference>
<organism evidence="11">
    <name type="scientific">hydrothermal vent metagenome</name>
    <dbReference type="NCBI Taxonomy" id="652676"/>
    <lineage>
        <taxon>unclassified sequences</taxon>
        <taxon>metagenomes</taxon>
        <taxon>ecological metagenomes</taxon>
    </lineage>
</organism>
<dbReference type="InterPro" id="IPR015376">
    <property type="entry name" value="Znr_NADH_PPase"/>
</dbReference>
<dbReference type="InterPro" id="IPR020476">
    <property type="entry name" value="Nudix_hydrolase"/>
</dbReference>
<accession>A0A3B0XSY3</accession>
<dbReference type="Pfam" id="PF00293">
    <property type="entry name" value="NUDIX"/>
    <property type="match status" value="1"/>
</dbReference>
<evidence type="ECO:0000313" key="11">
    <source>
        <dbReference type="EMBL" id="VAW67800.1"/>
    </source>
</evidence>
<evidence type="ECO:0000256" key="9">
    <source>
        <dbReference type="ARBA" id="ARBA00023679"/>
    </source>
</evidence>
<dbReference type="Pfam" id="PF09297">
    <property type="entry name" value="Zn_ribbon_NUD"/>
    <property type="match status" value="1"/>
</dbReference>
<dbReference type="GO" id="GO:0005829">
    <property type="term" value="C:cytosol"/>
    <property type="evidence" value="ECO:0007669"/>
    <property type="project" value="TreeGrafter"/>
</dbReference>
<reference evidence="11" key="1">
    <citation type="submission" date="2018-06" db="EMBL/GenBank/DDBJ databases">
        <authorList>
            <person name="Zhirakovskaya E."/>
        </authorList>
    </citation>
    <scope>NUCLEOTIDE SEQUENCE</scope>
</reference>
<evidence type="ECO:0000256" key="1">
    <source>
        <dbReference type="ARBA" id="ARBA00001946"/>
    </source>
</evidence>
<dbReference type="GO" id="GO:0006742">
    <property type="term" value="P:NADP+ catabolic process"/>
    <property type="evidence" value="ECO:0007669"/>
    <property type="project" value="TreeGrafter"/>
</dbReference>
<dbReference type="InterPro" id="IPR000086">
    <property type="entry name" value="NUDIX_hydrolase_dom"/>
</dbReference>
<dbReference type="SUPFAM" id="SSF55811">
    <property type="entry name" value="Nudix"/>
    <property type="match status" value="1"/>
</dbReference>
<evidence type="ECO:0000259" key="10">
    <source>
        <dbReference type="PROSITE" id="PS51462"/>
    </source>
</evidence>
<sequence>MIIKNTSTNHCLDRTSAYRSDEAWITEKLYDEKTHIIPVHNLNMLCTNTPDITAVYLTHKDFDSSADLINNCVFLGIYNETPCFSVDINTTELASKLCRLTGATFENFKSVATLLDTPSSELLALARFMSFWHSRNLYCGKCGHKTNRSESGHVRICQNELCKEHYYPNMDPAIIVLVTSGNRCLLGRQQNWKEGMYSTLAGFVEPGETIEQAVVREIQEEAGITVHNIEYQGSQSWLFPNSLMLGFSAIAKDESITLDTNELEDARWFSPEQIRSDPLVLPYQNSIAYTLITAWLENFD</sequence>
<dbReference type="InterPro" id="IPR015797">
    <property type="entry name" value="NUDIX_hydrolase-like_dom_sf"/>
</dbReference>
<dbReference type="GO" id="GO:0110153">
    <property type="term" value="F:RNA NAD-cap (NMN-forming) hydrolase activity"/>
    <property type="evidence" value="ECO:0007669"/>
    <property type="project" value="RHEA"/>
</dbReference>
<evidence type="ECO:0000256" key="6">
    <source>
        <dbReference type="ARBA" id="ARBA00022801"/>
    </source>
</evidence>
<protein>
    <recommendedName>
        <fullName evidence="4">NAD(+) diphosphatase</fullName>
        <ecNumber evidence="4">3.6.1.22</ecNumber>
    </recommendedName>
</protein>
<keyword evidence="6 11" id="KW-0378">Hydrolase</keyword>
<comment type="catalytic activity">
    <reaction evidence="9">
        <text>a 5'-end NAD(+)-phospho-ribonucleoside in mRNA + H2O = a 5'-end phospho-adenosine-phospho-ribonucleoside in mRNA + beta-nicotinamide D-ribonucleotide + 2 H(+)</text>
        <dbReference type="Rhea" id="RHEA:60876"/>
        <dbReference type="Rhea" id="RHEA-COMP:15698"/>
        <dbReference type="Rhea" id="RHEA-COMP:15719"/>
        <dbReference type="ChEBI" id="CHEBI:14649"/>
        <dbReference type="ChEBI" id="CHEBI:15377"/>
        <dbReference type="ChEBI" id="CHEBI:15378"/>
        <dbReference type="ChEBI" id="CHEBI:144029"/>
        <dbReference type="ChEBI" id="CHEBI:144051"/>
    </reaction>
    <physiologicalReaction direction="left-to-right" evidence="9">
        <dbReference type="Rhea" id="RHEA:60877"/>
    </physiologicalReaction>
</comment>
<dbReference type="PANTHER" id="PTHR42904">
    <property type="entry name" value="NUDIX HYDROLASE, NUDC SUBFAMILY"/>
    <property type="match status" value="1"/>
</dbReference>
<evidence type="ECO:0000256" key="4">
    <source>
        <dbReference type="ARBA" id="ARBA00012381"/>
    </source>
</evidence>
<dbReference type="Pfam" id="PF09296">
    <property type="entry name" value="NUDIX-like"/>
    <property type="match status" value="1"/>
</dbReference>
<proteinExistence type="inferred from homology"/>
<dbReference type="InterPro" id="IPR049734">
    <property type="entry name" value="NudC-like_C"/>
</dbReference>
<gene>
    <name evidence="11" type="ORF">MNBD_GAMMA10-970</name>
</gene>
<comment type="cofactor">
    <cofactor evidence="1">
        <name>Mg(2+)</name>
        <dbReference type="ChEBI" id="CHEBI:18420"/>
    </cofactor>
</comment>
<dbReference type="Gene3D" id="3.90.79.20">
    <property type="match status" value="1"/>
</dbReference>
<keyword evidence="8" id="KW-0520">NAD</keyword>
<dbReference type="NCBIfam" id="NF001299">
    <property type="entry name" value="PRK00241.1"/>
    <property type="match status" value="1"/>
</dbReference>
<evidence type="ECO:0000256" key="2">
    <source>
        <dbReference type="ARBA" id="ARBA00001947"/>
    </source>
</evidence>
<dbReference type="InterPro" id="IPR050241">
    <property type="entry name" value="NAD-cap_RNA_hydrolase_NudC"/>
</dbReference>
<dbReference type="AlphaFoldDB" id="A0A3B0XSY3"/>
<dbReference type="PROSITE" id="PS00893">
    <property type="entry name" value="NUDIX_BOX"/>
    <property type="match status" value="1"/>
</dbReference>
<dbReference type="GO" id="GO:0019677">
    <property type="term" value="P:NAD+ catabolic process"/>
    <property type="evidence" value="ECO:0007669"/>
    <property type="project" value="TreeGrafter"/>
</dbReference>